<evidence type="ECO:0000313" key="2">
    <source>
        <dbReference type="EMBL" id="RKP14455.1"/>
    </source>
</evidence>
<dbReference type="InterPro" id="IPR050381">
    <property type="entry name" value="SLX1_endonuclease"/>
</dbReference>
<reference evidence="3" key="1">
    <citation type="journal article" date="2018" name="Nat. Microbiol.">
        <title>Leveraging single-cell genomics to expand the fungal tree of life.</title>
        <authorList>
            <person name="Ahrendt S.R."/>
            <person name="Quandt C.A."/>
            <person name="Ciobanu D."/>
            <person name="Clum A."/>
            <person name="Salamov A."/>
            <person name="Andreopoulos B."/>
            <person name="Cheng J.F."/>
            <person name="Woyke T."/>
            <person name="Pelin A."/>
            <person name="Henrissat B."/>
            <person name="Reynolds N.K."/>
            <person name="Benny G.L."/>
            <person name="Smith M.E."/>
            <person name="James T.Y."/>
            <person name="Grigoriev I.V."/>
        </authorList>
    </citation>
    <scope>NUCLEOTIDE SEQUENCE [LARGE SCALE GENOMIC DNA]</scope>
</reference>
<feature type="non-terminal residue" evidence="2">
    <location>
        <position position="96"/>
    </location>
</feature>
<dbReference type="Gene3D" id="3.40.1440.10">
    <property type="entry name" value="GIY-YIG endonuclease"/>
    <property type="match status" value="1"/>
</dbReference>
<evidence type="ECO:0000313" key="3">
    <source>
        <dbReference type="Proteomes" id="UP000267251"/>
    </source>
</evidence>
<dbReference type="OrthoDB" id="24645at2759"/>
<feature type="domain" description="GIY-YIG" evidence="1">
    <location>
        <begin position="13"/>
        <end position="95"/>
    </location>
</feature>
<accession>A0A4P9Y653</accession>
<dbReference type="CDD" id="cd10455">
    <property type="entry name" value="GIY-YIG_SLX1"/>
    <property type="match status" value="1"/>
</dbReference>
<dbReference type="EMBL" id="KZ987833">
    <property type="protein sequence ID" value="RKP14455.1"/>
    <property type="molecule type" value="Genomic_DNA"/>
</dbReference>
<dbReference type="InterPro" id="IPR035901">
    <property type="entry name" value="GIY-YIG_endonuc_sf"/>
</dbReference>
<dbReference type="Proteomes" id="UP000267251">
    <property type="component" value="Unassembled WGS sequence"/>
</dbReference>
<dbReference type="Pfam" id="PF01541">
    <property type="entry name" value="GIY-YIG"/>
    <property type="match status" value="1"/>
</dbReference>
<sequence length="96" mass="11237">TERSQGLEDRAQHFYACYLLRSGKKGYRKHTYVGSTPHPIRRLRQHNGELASGARATHAKRPWEMAALVYGFPSKMAALKFEWVWQKPSRSRHFHD</sequence>
<evidence type="ECO:0000259" key="1">
    <source>
        <dbReference type="PROSITE" id="PS50164"/>
    </source>
</evidence>
<feature type="non-terminal residue" evidence="2">
    <location>
        <position position="1"/>
    </location>
</feature>
<dbReference type="InterPro" id="IPR000305">
    <property type="entry name" value="GIY-YIG_endonuc"/>
</dbReference>
<dbReference type="PANTHER" id="PTHR20208">
    <property type="entry name" value="STRUCTURE-SPECIFIC ENDONUCLEASE SUBUNIT SLX1"/>
    <property type="match status" value="1"/>
</dbReference>
<organism evidence="2 3">
    <name type="scientific">Piptocephalis cylindrospora</name>
    <dbReference type="NCBI Taxonomy" id="1907219"/>
    <lineage>
        <taxon>Eukaryota</taxon>
        <taxon>Fungi</taxon>
        <taxon>Fungi incertae sedis</taxon>
        <taxon>Zoopagomycota</taxon>
        <taxon>Zoopagomycotina</taxon>
        <taxon>Zoopagomycetes</taxon>
        <taxon>Zoopagales</taxon>
        <taxon>Piptocephalidaceae</taxon>
        <taxon>Piptocephalis</taxon>
    </lineage>
</organism>
<proteinExistence type="predicted"/>
<dbReference type="SUPFAM" id="SSF82771">
    <property type="entry name" value="GIY-YIG endonuclease"/>
    <property type="match status" value="1"/>
</dbReference>
<protein>
    <recommendedName>
        <fullName evidence="1">GIY-YIG domain-containing protein</fullName>
    </recommendedName>
</protein>
<keyword evidence="3" id="KW-1185">Reference proteome</keyword>
<gene>
    <name evidence="2" type="ORF">BJ684DRAFT_646</name>
</gene>
<dbReference type="PROSITE" id="PS50164">
    <property type="entry name" value="GIY_YIG"/>
    <property type="match status" value="1"/>
</dbReference>
<dbReference type="AlphaFoldDB" id="A0A4P9Y653"/>
<name>A0A4P9Y653_9FUNG</name>